<dbReference type="Pfam" id="PF05284">
    <property type="entry name" value="DUF736"/>
    <property type="match status" value="1"/>
</dbReference>
<gene>
    <name evidence="2" type="ORF">DI533_21605</name>
</gene>
<sequence length="153" mass="16610">MNIGEIKPVKGRLQGHIATRTIDLPLVGLRPVQSMHERAPVFEVVALNVGRRWVQVGALWEATAKKTGESFLQGSIDDPSLHEPLPIALFGTDAEGYRVAWRRPEMRDDFGVAQDSPERPTEGQGAGGGFGASTADADGALMTHSDYDEQFPN</sequence>
<reference evidence="2 3" key="1">
    <citation type="submission" date="2017-08" db="EMBL/GenBank/DDBJ databases">
        <title>Infants hospitalized years apart are colonized by the same room-sourced microbial strains.</title>
        <authorList>
            <person name="Brooks B."/>
            <person name="Olm M.R."/>
            <person name="Firek B.A."/>
            <person name="Baker R."/>
            <person name="Thomas B.C."/>
            <person name="Morowitz M.J."/>
            <person name="Banfield J.F."/>
        </authorList>
    </citation>
    <scope>NUCLEOTIDE SEQUENCE [LARGE SCALE GENOMIC DNA]</scope>
    <source>
        <strain evidence="2">S2_003_000_R2_11</strain>
    </source>
</reference>
<dbReference type="AlphaFoldDB" id="A0A2W5S0X3"/>
<dbReference type="EMBL" id="QFQS01000014">
    <property type="protein sequence ID" value="PZQ94732.1"/>
    <property type="molecule type" value="Genomic_DNA"/>
</dbReference>
<feature type="compositionally biased region" description="Basic and acidic residues" evidence="1">
    <location>
        <begin position="108"/>
        <end position="121"/>
    </location>
</feature>
<evidence type="ECO:0000313" key="2">
    <source>
        <dbReference type="EMBL" id="PZQ94732.1"/>
    </source>
</evidence>
<name>A0A2W5S0X3_CERSP</name>
<evidence type="ECO:0000256" key="1">
    <source>
        <dbReference type="SAM" id="MobiDB-lite"/>
    </source>
</evidence>
<proteinExistence type="predicted"/>
<evidence type="ECO:0000313" key="3">
    <source>
        <dbReference type="Proteomes" id="UP000248975"/>
    </source>
</evidence>
<organism evidence="2 3">
    <name type="scientific">Cereibacter sphaeroides</name>
    <name type="common">Rhodobacter sphaeroides</name>
    <dbReference type="NCBI Taxonomy" id="1063"/>
    <lineage>
        <taxon>Bacteria</taxon>
        <taxon>Pseudomonadati</taxon>
        <taxon>Pseudomonadota</taxon>
        <taxon>Alphaproteobacteria</taxon>
        <taxon>Rhodobacterales</taxon>
        <taxon>Paracoccaceae</taxon>
        <taxon>Cereibacter</taxon>
    </lineage>
</organism>
<accession>A0A2W5S0X3</accession>
<feature type="region of interest" description="Disordered" evidence="1">
    <location>
        <begin position="108"/>
        <end position="153"/>
    </location>
</feature>
<comment type="caution">
    <text evidence="2">The sequence shown here is derived from an EMBL/GenBank/DDBJ whole genome shotgun (WGS) entry which is preliminary data.</text>
</comment>
<dbReference type="InterPro" id="IPR007948">
    <property type="entry name" value="DUF736"/>
</dbReference>
<dbReference type="Proteomes" id="UP000248975">
    <property type="component" value="Unassembled WGS sequence"/>
</dbReference>
<protein>
    <submittedName>
        <fullName evidence="2">DUF736 domain-containing protein</fullName>
    </submittedName>
</protein>